<dbReference type="GO" id="GO:0003676">
    <property type="term" value="F:nucleic acid binding"/>
    <property type="evidence" value="ECO:0007669"/>
    <property type="project" value="InterPro"/>
</dbReference>
<dbReference type="Proteomes" id="UP000762676">
    <property type="component" value="Unassembled WGS sequence"/>
</dbReference>
<evidence type="ECO:0000256" key="1">
    <source>
        <dbReference type="SAM" id="MobiDB-lite"/>
    </source>
</evidence>
<feature type="region of interest" description="Disordered" evidence="1">
    <location>
        <begin position="169"/>
        <end position="315"/>
    </location>
</feature>
<protein>
    <recommendedName>
        <fullName evidence="4">Zinc knuckle CX2CX4HX4C domain-containing protein</fullName>
    </recommendedName>
</protein>
<keyword evidence="3" id="KW-1185">Reference proteome</keyword>
<accession>A0AAV4GYB9</accession>
<feature type="region of interest" description="Disordered" evidence="1">
    <location>
        <begin position="91"/>
        <end position="143"/>
    </location>
</feature>
<name>A0AAV4GYB9_9GAST</name>
<dbReference type="AlphaFoldDB" id="A0AAV4GYB9"/>
<comment type="caution">
    <text evidence="2">The sequence shown here is derived from an EMBL/GenBank/DDBJ whole genome shotgun (WGS) entry which is preliminary data.</text>
</comment>
<feature type="compositionally biased region" description="Basic and acidic residues" evidence="1">
    <location>
        <begin position="91"/>
        <end position="128"/>
    </location>
</feature>
<sequence length="342" mass="39268">MPKVRDRSGKLTDWIRGRRIIWIEVPATPLPTSTPIGPFEALLYYREQKQMTCRWCLGIGHKTENCINEEGCLKCIKPGHHMADGNSKGIMEEKQRHNGPPDKLRGGPLEERKKYIGENSTEKEREDGEVVSEVEEEEVERIEGVDTSKDEMENVLEKRQSSVKAADYLRRRPTKVNTEDEREGEVASEVEGKEAGMVVSYNMSRKEMEDEEAPNSEEEDSNDHTHNAVASQEKGEESSTTVKIALKERTVERRLDTTKTAEKQRVREKSSEKKDQNTLKEFMVMKRNKKKYEEGETGRAKAEDRGRNKESTEHGDQKLLQSWLFSFSLYIPFSIARCATPN</sequence>
<feature type="compositionally biased region" description="Acidic residues" evidence="1">
    <location>
        <begin position="129"/>
        <end position="140"/>
    </location>
</feature>
<feature type="compositionally biased region" description="Basic and acidic residues" evidence="1">
    <location>
        <begin position="245"/>
        <end position="278"/>
    </location>
</feature>
<dbReference type="GO" id="GO:0008270">
    <property type="term" value="F:zinc ion binding"/>
    <property type="evidence" value="ECO:0007669"/>
    <property type="project" value="InterPro"/>
</dbReference>
<feature type="compositionally biased region" description="Acidic residues" evidence="1">
    <location>
        <begin position="209"/>
        <end position="221"/>
    </location>
</feature>
<feature type="compositionally biased region" description="Basic and acidic residues" evidence="1">
    <location>
        <begin position="291"/>
        <end position="315"/>
    </location>
</feature>
<gene>
    <name evidence="2" type="ORF">ElyMa_004303600</name>
</gene>
<evidence type="ECO:0000313" key="2">
    <source>
        <dbReference type="EMBL" id="GFR90407.1"/>
    </source>
</evidence>
<organism evidence="2 3">
    <name type="scientific">Elysia marginata</name>
    <dbReference type="NCBI Taxonomy" id="1093978"/>
    <lineage>
        <taxon>Eukaryota</taxon>
        <taxon>Metazoa</taxon>
        <taxon>Spiralia</taxon>
        <taxon>Lophotrochozoa</taxon>
        <taxon>Mollusca</taxon>
        <taxon>Gastropoda</taxon>
        <taxon>Heterobranchia</taxon>
        <taxon>Euthyneura</taxon>
        <taxon>Panpulmonata</taxon>
        <taxon>Sacoglossa</taxon>
        <taxon>Placobranchoidea</taxon>
        <taxon>Plakobranchidae</taxon>
        <taxon>Elysia</taxon>
    </lineage>
</organism>
<reference evidence="2 3" key="1">
    <citation type="journal article" date="2021" name="Elife">
        <title>Chloroplast acquisition without the gene transfer in kleptoplastic sea slugs, Plakobranchus ocellatus.</title>
        <authorList>
            <person name="Maeda T."/>
            <person name="Takahashi S."/>
            <person name="Yoshida T."/>
            <person name="Shimamura S."/>
            <person name="Takaki Y."/>
            <person name="Nagai Y."/>
            <person name="Toyoda A."/>
            <person name="Suzuki Y."/>
            <person name="Arimoto A."/>
            <person name="Ishii H."/>
            <person name="Satoh N."/>
            <person name="Nishiyama T."/>
            <person name="Hasebe M."/>
            <person name="Maruyama T."/>
            <person name="Minagawa J."/>
            <person name="Obokata J."/>
            <person name="Shigenobu S."/>
        </authorList>
    </citation>
    <scope>NUCLEOTIDE SEQUENCE [LARGE SCALE GENOMIC DNA]</scope>
</reference>
<evidence type="ECO:0000313" key="3">
    <source>
        <dbReference type="Proteomes" id="UP000762676"/>
    </source>
</evidence>
<dbReference type="EMBL" id="BMAT01008665">
    <property type="protein sequence ID" value="GFR90407.1"/>
    <property type="molecule type" value="Genomic_DNA"/>
</dbReference>
<dbReference type="SUPFAM" id="SSF57756">
    <property type="entry name" value="Retrovirus zinc finger-like domains"/>
    <property type="match status" value="1"/>
</dbReference>
<evidence type="ECO:0008006" key="4">
    <source>
        <dbReference type="Google" id="ProtNLM"/>
    </source>
</evidence>
<proteinExistence type="predicted"/>
<dbReference type="InterPro" id="IPR036875">
    <property type="entry name" value="Znf_CCHC_sf"/>
</dbReference>